<proteinExistence type="predicted"/>
<comment type="caution">
    <text evidence="1">The sequence shown here is derived from an EMBL/GenBank/DDBJ whole genome shotgun (WGS) entry which is preliminary data.</text>
</comment>
<dbReference type="PANTHER" id="PTHR11439">
    <property type="entry name" value="GAG-POL-RELATED RETROTRANSPOSON"/>
    <property type="match status" value="1"/>
</dbReference>
<organism evidence="1 2">
    <name type="scientific">Salix dunnii</name>
    <dbReference type="NCBI Taxonomy" id="1413687"/>
    <lineage>
        <taxon>Eukaryota</taxon>
        <taxon>Viridiplantae</taxon>
        <taxon>Streptophyta</taxon>
        <taxon>Embryophyta</taxon>
        <taxon>Tracheophyta</taxon>
        <taxon>Spermatophyta</taxon>
        <taxon>Magnoliopsida</taxon>
        <taxon>eudicotyledons</taxon>
        <taxon>Gunneridae</taxon>
        <taxon>Pentapetalae</taxon>
        <taxon>rosids</taxon>
        <taxon>fabids</taxon>
        <taxon>Malpighiales</taxon>
        <taxon>Salicaceae</taxon>
        <taxon>Saliceae</taxon>
        <taxon>Salix</taxon>
    </lineage>
</organism>
<dbReference type="CDD" id="cd09272">
    <property type="entry name" value="RNase_HI_RT_Ty1"/>
    <property type="match status" value="1"/>
</dbReference>
<evidence type="ECO:0000313" key="2">
    <source>
        <dbReference type="Proteomes" id="UP000657918"/>
    </source>
</evidence>
<gene>
    <name evidence="1" type="ORF">SADUNF_Sadunf16G0033800</name>
</gene>
<dbReference type="OrthoDB" id="414945at2759"/>
<accession>A0A835JC61</accession>
<dbReference type="AlphaFoldDB" id="A0A835JC61"/>
<sequence length="139" mass="16233">MYILIYIDDTITCPYPNLIVNLIRMLRTIFIAENHDSLHFFSRGQSLLHSRQVILNLIKYINDLRLQSKMLIAKDSDWVGFLEDPRSTNGFCFYFGPNIISWSSHKQKSIYQSSTNAEYRAIPNITTEIINYLCSFISL</sequence>
<evidence type="ECO:0000313" key="1">
    <source>
        <dbReference type="EMBL" id="KAF9664585.1"/>
    </source>
</evidence>
<dbReference type="Proteomes" id="UP000657918">
    <property type="component" value="Chromosome 16"/>
</dbReference>
<keyword evidence="2" id="KW-1185">Reference proteome</keyword>
<reference evidence="1 2" key="1">
    <citation type="submission" date="2020-10" db="EMBL/GenBank/DDBJ databases">
        <title>Plant Genome Project.</title>
        <authorList>
            <person name="Zhang R.-G."/>
        </authorList>
    </citation>
    <scope>NUCLEOTIDE SEQUENCE [LARGE SCALE GENOMIC DNA]</scope>
    <source>
        <strain evidence="1">FAFU-HL-1</strain>
        <tissue evidence="1">Leaf</tissue>
    </source>
</reference>
<dbReference type="EMBL" id="JADGMS010000016">
    <property type="protein sequence ID" value="KAF9664585.1"/>
    <property type="molecule type" value="Genomic_DNA"/>
</dbReference>
<dbReference type="PANTHER" id="PTHR11439:SF483">
    <property type="entry name" value="PEPTIDE SYNTHASE GLIP-LIKE, PUTATIVE (AFU_ORTHOLOGUE AFUA_3G12920)-RELATED"/>
    <property type="match status" value="1"/>
</dbReference>
<protein>
    <recommendedName>
        <fullName evidence="3">Mitochondrial protein</fullName>
    </recommendedName>
</protein>
<name>A0A835JC61_9ROSI</name>
<evidence type="ECO:0008006" key="3">
    <source>
        <dbReference type="Google" id="ProtNLM"/>
    </source>
</evidence>